<feature type="region of interest" description="Disordered" evidence="6">
    <location>
        <begin position="250"/>
        <end position="276"/>
    </location>
</feature>
<dbReference type="InterPro" id="IPR050504">
    <property type="entry name" value="IgSF_BTN/MOG"/>
</dbReference>
<dbReference type="SUPFAM" id="SSF48726">
    <property type="entry name" value="Immunoglobulin"/>
    <property type="match status" value="2"/>
</dbReference>
<evidence type="ECO:0000313" key="10">
    <source>
        <dbReference type="Proteomes" id="UP000335636"/>
    </source>
</evidence>
<dbReference type="GO" id="GO:0050852">
    <property type="term" value="P:T cell receptor signaling pathway"/>
    <property type="evidence" value="ECO:0007669"/>
    <property type="project" value="TreeGrafter"/>
</dbReference>
<protein>
    <recommendedName>
        <fullName evidence="8">Ig-like domain-containing protein</fullName>
    </recommendedName>
</protein>
<feature type="signal peptide" evidence="7">
    <location>
        <begin position="1"/>
        <end position="28"/>
    </location>
</feature>
<comment type="caution">
    <text evidence="9">The sequence shown here is derived from an EMBL/GenBank/DDBJ whole genome shotgun (WGS) entry which is preliminary data.</text>
</comment>
<dbReference type="Proteomes" id="UP000335636">
    <property type="component" value="Unassembled WGS sequence"/>
</dbReference>
<feature type="chain" id="PRO_5023113883" description="Ig-like domain-containing protein" evidence="7">
    <location>
        <begin position="29"/>
        <end position="297"/>
    </location>
</feature>
<organism evidence="9 10">
    <name type="scientific">Marmota monax</name>
    <name type="common">Woodchuck</name>
    <dbReference type="NCBI Taxonomy" id="9995"/>
    <lineage>
        <taxon>Eukaryota</taxon>
        <taxon>Metazoa</taxon>
        <taxon>Chordata</taxon>
        <taxon>Craniata</taxon>
        <taxon>Vertebrata</taxon>
        <taxon>Euteleostomi</taxon>
        <taxon>Mammalia</taxon>
        <taxon>Eutheria</taxon>
        <taxon>Euarchontoglires</taxon>
        <taxon>Glires</taxon>
        <taxon>Rodentia</taxon>
        <taxon>Sciuromorpha</taxon>
        <taxon>Sciuridae</taxon>
        <taxon>Xerinae</taxon>
        <taxon>Marmotini</taxon>
        <taxon>Marmota</taxon>
    </lineage>
</organism>
<dbReference type="InterPro" id="IPR013783">
    <property type="entry name" value="Ig-like_fold"/>
</dbReference>
<evidence type="ECO:0000256" key="4">
    <source>
        <dbReference type="ARBA" id="ARBA00023136"/>
    </source>
</evidence>
<evidence type="ECO:0000256" key="2">
    <source>
        <dbReference type="ARBA" id="ARBA00022692"/>
    </source>
</evidence>
<sequence length="297" mass="33009">MAVLPNSLPKCLLIIVLLLLTQLDSGPAHSLTGHFEVLGPQEPILAFVGEDSELRWFRNTFLPAVLVLQDRQEQEGEQMPEYRGTIHRIRTSDEGVYGCSSRDKQAQGEAFVNLKVAALGSEPHITMEVQESGEVWLECTSVGWYPEPQVQWRSSKGEEFPTTSESRSPDEEGLFTVAASVTLRDSSMDSVSCCIRNLLLGQEKEPRGSLTWHLPRCDFLVELPTFPPWVVQSLLPKYGRLSVVGAFDPQHAKNKSQHSSTPRIPSVYVGKETQGPRGHFTVSSSGLPLSWRAILKT</sequence>
<keyword evidence="3" id="KW-1133">Transmembrane helix</keyword>
<keyword evidence="10" id="KW-1185">Reference proteome</keyword>
<feature type="domain" description="Ig-like" evidence="8">
    <location>
        <begin position="123"/>
        <end position="211"/>
    </location>
</feature>
<dbReference type="GO" id="GO:0005102">
    <property type="term" value="F:signaling receptor binding"/>
    <property type="evidence" value="ECO:0007669"/>
    <property type="project" value="TreeGrafter"/>
</dbReference>
<keyword evidence="4" id="KW-0472">Membrane</keyword>
<dbReference type="AlphaFoldDB" id="A0A5E4A3Z0"/>
<gene>
    <name evidence="9" type="ORF">MONAX_5E026790</name>
</gene>
<evidence type="ECO:0000256" key="3">
    <source>
        <dbReference type="ARBA" id="ARBA00022989"/>
    </source>
</evidence>
<evidence type="ECO:0000256" key="6">
    <source>
        <dbReference type="SAM" id="MobiDB-lite"/>
    </source>
</evidence>
<keyword evidence="5" id="KW-0393">Immunoglobulin domain</keyword>
<evidence type="ECO:0000259" key="8">
    <source>
        <dbReference type="PROSITE" id="PS50835"/>
    </source>
</evidence>
<dbReference type="EMBL" id="CABDUW010000011">
    <property type="protein sequence ID" value="VTJ51937.1"/>
    <property type="molecule type" value="Genomic_DNA"/>
</dbReference>
<dbReference type="FunFam" id="2.60.40.10:FF:000088">
    <property type="entry name" value="Butyrophilin subfamily 1 member A1"/>
    <property type="match status" value="1"/>
</dbReference>
<evidence type="ECO:0000256" key="1">
    <source>
        <dbReference type="ARBA" id="ARBA00004370"/>
    </source>
</evidence>
<dbReference type="InterPro" id="IPR007110">
    <property type="entry name" value="Ig-like_dom"/>
</dbReference>
<name>A0A5E4A3Z0_MARMO</name>
<keyword evidence="2" id="KW-0812">Transmembrane</keyword>
<dbReference type="GO" id="GO:0001817">
    <property type="term" value="P:regulation of cytokine production"/>
    <property type="evidence" value="ECO:0007669"/>
    <property type="project" value="TreeGrafter"/>
</dbReference>
<keyword evidence="7" id="KW-0732">Signal</keyword>
<dbReference type="GO" id="GO:0009897">
    <property type="term" value="C:external side of plasma membrane"/>
    <property type="evidence" value="ECO:0007669"/>
    <property type="project" value="TreeGrafter"/>
</dbReference>
<reference evidence="9" key="1">
    <citation type="submission" date="2019-04" db="EMBL/GenBank/DDBJ databases">
        <authorList>
            <person name="Alioto T."/>
            <person name="Alioto T."/>
        </authorList>
    </citation>
    <scope>NUCLEOTIDE SEQUENCE [LARGE SCALE GENOMIC DNA]</scope>
</reference>
<evidence type="ECO:0000313" key="9">
    <source>
        <dbReference type="EMBL" id="VTJ51937.1"/>
    </source>
</evidence>
<evidence type="ECO:0000256" key="5">
    <source>
        <dbReference type="ARBA" id="ARBA00023319"/>
    </source>
</evidence>
<comment type="subcellular location">
    <subcellularLocation>
        <location evidence="1">Membrane</location>
    </subcellularLocation>
</comment>
<dbReference type="PANTHER" id="PTHR24100">
    <property type="entry name" value="BUTYROPHILIN"/>
    <property type="match status" value="1"/>
</dbReference>
<dbReference type="PROSITE" id="PS50835">
    <property type="entry name" value="IG_LIKE"/>
    <property type="match status" value="1"/>
</dbReference>
<accession>A0A5E4A3Z0</accession>
<dbReference type="InterPro" id="IPR053896">
    <property type="entry name" value="BTN3A2-like_Ig-C"/>
</dbReference>
<dbReference type="InterPro" id="IPR036179">
    <property type="entry name" value="Ig-like_dom_sf"/>
</dbReference>
<dbReference type="PANTHER" id="PTHR24100:SF138">
    <property type="entry name" value="BUTYROPHILIN SUBFAMILY 1 MEMBER A1"/>
    <property type="match status" value="1"/>
</dbReference>
<proteinExistence type="predicted"/>
<evidence type="ECO:0000256" key="7">
    <source>
        <dbReference type="SAM" id="SignalP"/>
    </source>
</evidence>
<dbReference type="Gene3D" id="2.60.40.10">
    <property type="entry name" value="Immunoglobulins"/>
    <property type="match status" value="2"/>
</dbReference>
<dbReference type="Pfam" id="PF22705">
    <property type="entry name" value="C2-set_3"/>
    <property type="match status" value="1"/>
</dbReference>